<evidence type="ECO:0000256" key="1">
    <source>
        <dbReference type="SAM" id="Phobius"/>
    </source>
</evidence>
<feature type="transmembrane region" description="Helical" evidence="1">
    <location>
        <begin position="12"/>
        <end position="38"/>
    </location>
</feature>
<keyword evidence="1" id="KW-1133">Transmembrane helix</keyword>
<sequence>MNAWLHLVKKEFRLGFPFLLTISIISIICTISAVYLGFKLENTLSLPTLVILIFLMVCHIFFLVFYVLNSLQRENSTLHLWLHSPFPSYVLLLAKITSGLLSLLISISIPAALSIVILTTNLSPISLDSFIAKESIWQVIWLTLGAVLLVMIMITVFIMFCWIIYRYLKQFLPSFFSLLIMIVGIFLLLNLYSLFTDTAFFDWLTGWGEITLAPIMVGMEFDFTQVGSDIDIRTVQPSLFLGDFLFDLLLIFCLFFITSWILDKKIEV</sequence>
<dbReference type="STRING" id="519424.AZF04_19180"/>
<feature type="transmembrane region" description="Helical" evidence="1">
    <location>
        <begin position="89"/>
        <end position="119"/>
    </location>
</feature>
<protein>
    <submittedName>
        <fullName evidence="2">Uncharacterized protein</fullName>
    </submittedName>
</protein>
<reference evidence="2" key="1">
    <citation type="submission" date="2016-02" db="EMBL/GenBank/DDBJ databases">
        <title>Genome sequence of Bacillus trypoxylicola KCTC 13244(T).</title>
        <authorList>
            <person name="Jeong H."/>
            <person name="Park S.-H."/>
            <person name="Choi S.-K."/>
        </authorList>
    </citation>
    <scope>NUCLEOTIDE SEQUENCE [LARGE SCALE GENOMIC DNA]</scope>
    <source>
        <strain evidence="2">KCTC 13244</strain>
    </source>
</reference>
<comment type="caution">
    <text evidence="2">The sequence shown here is derived from an EMBL/GenBank/DDBJ whole genome shotgun (WGS) entry which is preliminary data.</text>
</comment>
<feature type="transmembrane region" description="Helical" evidence="1">
    <location>
        <begin position="244"/>
        <end position="262"/>
    </location>
</feature>
<dbReference type="AlphaFoldDB" id="A0A161PD50"/>
<dbReference type="OrthoDB" id="1786466at2"/>
<dbReference type="RefSeq" id="WP_061948885.1">
    <property type="nucleotide sequence ID" value="NZ_LTAO01000016.1"/>
</dbReference>
<gene>
    <name evidence="2" type="ORF">AZF04_19180</name>
</gene>
<keyword evidence="1" id="KW-0812">Transmembrane</keyword>
<name>A0A161PD50_9BACI</name>
<keyword evidence="3" id="KW-1185">Reference proteome</keyword>
<proteinExistence type="predicted"/>
<accession>A0A161PD50</accession>
<feature type="transmembrane region" description="Helical" evidence="1">
    <location>
        <begin position="139"/>
        <end position="163"/>
    </location>
</feature>
<feature type="transmembrane region" description="Helical" evidence="1">
    <location>
        <begin position="44"/>
        <end position="68"/>
    </location>
</feature>
<evidence type="ECO:0000313" key="3">
    <source>
        <dbReference type="Proteomes" id="UP000075806"/>
    </source>
</evidence>
<dbReference type="Proteomes" id="UP000075806">
    <property type="component" value="Unassembled WGS sequence"/>
</dbReference>
<keyword evidence="1" id="KW-0472">Membrane</keyword>
<organism evidence="2 3">
    <name type="scientific">Alkalihalobacillus trypoxylicola</name>
    <dbReference type="NCBI Taxonomy" id="519424"/>
    <lineage>
        <taxon>Bacteria</taxon>
        <taxon>Bacillati</taxon>
        <taxon>Bacillota</taxon>
        <taxon>Bacilli</taxon>
        <taxon>Bacillales</taxon>
        <taxon>Bacillaceae</taxon>
        <taxon>Alkalihalobacillus</taxon>
    </lineage>
</organism>
<feature type="transmembrane region" description="Helical" evidence="1">
    <location>
        <begin position="175"/>
        <end position="195"/>
    </location>
</feature>
<evidence type="ECO:0000313" key="2">
    <source>
        <dbReference type="EMBL" id="KYG30721.1"/>
    </source>
</evidence>
<dbReference type="EMBL" id="LTAO01000016">
    <property type="protein sequence ID" value="KYG30721.1"/>
    <property type="molecule type" value="Genomic_DNA"/>
</dbReference>